<gene>
    <name evidence="1" type="ORF">LCGC14_2244870</name>
</gene>
<name>A0A0F9FZD0_9ZZZZ</name>
<protein>
    <recommendedName>
        <fullName evidence="2">NGG1p interacting factor NIF3</fullName>
    </recommendedName>
</protein>
<dbReference type="FunFam" id="3.30.70.120:FF:000006">
    <property type="entry name" value="GTP cyclohydrolase 1 type 2 homolog"/>
    <property type="match status" value="1"/>
</dbReference>
<dbReference type="AlphaFoldDB" id="A0A0F9FZD0"/>
<dbReference type="Gene3D" id="3.30.70.120">
    <property type="match status" value="1"/>
</dbReference>
<organism evidence="1">
    <name type="scientific">marine sediment metagenome</name>
    <dbReference type="NCBI Taxonomy" id="412755"/>
    <lineage>
        <taxon>unclassified sequences</taxon>
        <taxon>metagenomes</taxon>
        <taxon>ecological metagenomes</taxon>
    </lineage>
</organism>
<sequence>MAVDVTTGRQFFKLVFFVPETHKEMVKRAVFAAGAGHYDGYEQCSWETLGTGQFKPLEGSQPFIGEKETLELVSEYRVETLCPADKIASILHALIEAHPYETPAYDVWSVMTINDFN</sequence>
<dbReference type="PANTHER" id="PTHR41774">
    <property type="match status" value="1"/>
</dbReference>
<reference evidence="1" key="1">
    <citation type="journal article" date="2015" name="Nature">
        <title>Complex archaea that bridge the gap between prokaryotes and eukaryotes.</title>
        <authorList>
            <person name="Spang A."/>
            <person name="Saw J.H."/>
            <person name="Jorgensen S.L."/>
            <person name="Zaremba-Niedzwiedzka K."/>
            <person name="Martijn J."/>
            <person name="Lind A.E."/>
            <person name="van Eijk R."/>
            <person name="Schleper C."/>
            <person name="Guy L."/>
            <person name="Ettema T.J."/>
        </authorList>
    </citation>
    <scope>NUCLEOTIDE SEQUENCE</scope>
</reference>
<comment type="caution">
    <text evidence="1">The sequence shown here is derived from an EMBL/GenBank/DDBJ whole genome shotgun (WGS) entry which is preliminary data.</text>
</comment>
<proteinExistence type="predicted"/>
<evidence type="ECO:0000313" key="1">
    <source>
        <dbReference type="EMBL" id="KKL56492.1"/>
    </source>
</evidence>
<dbReference type="PANTHER" id="PTHR41774:SF1">
    <property type="entry name" value="NGG1P INTERACTING FACTOR NIF3"/>
    <property type="match status" value="1"/>
</dbReference>
<dbReference type="InterPro" id="IPR036069">
    <property type="entry name" value="DUF34/NIF3_sf"/>
</dbReference>
<evidence type="ECO:0008006" key="2">
    <source>
        <dbReference type="Google" id="ProtNLM"/>
    </source>
</evidence>
<accession>A0A0F9FZD0</accession>
<dbReference type="EMBL" id="LAZR01030474">
    <property type="protein sequence ID" value="KKL56492.1"/>
    <property type="molecule type" value="Genomic_DNA"/>
</dbReference>
<dbReference type="SUPFAM" id="SSF102705">
    <property type="entry name" value="NIF3 (NGG1p interacting factor 3)-like"/>
    <property type="match status" value="1"/>
</dbReference>
<dbReference type="InterPro" id="IPR015867">
    <property type="entry name" value="N-reg_PII/ATP_PRibTrfase_C"/>
</dbReference>